<keyword evidence="3" id="KW-1185">Reference proteome</keyword>
<evidence type="ECO:0000256" key="1">
    <source>
        <dbReference type="SAM" id="MobiDB-lite"/>
    </source>
</evidence>
<dbReference type="EMBL" id="KZ857410">
    <property type="protein sequence ID" value="RDX48646.1"/>
    <property type="molecule type" value="Genomic_DNA"/>
</dbReference>
<proteinExistence type="predicted"/>
<sequence length="251" mass="28519">MAPLTATTPQAWDIYVQELRGLGYGYPMWFPGPDQTYGKIELGDIGFIEEGRFHLLFNCLRTKDHGSHDQRGERLPPPFVHLDLDEDRYRRGPDLAITEPTVAGITKRQRGSAQANTTDDKTVEETSIASLQLRPPAHRTFLDCRGCIEEYMGEHGDTWLEFFKREDIAFVYGYTMTTAWKVSAWTPENDVPTTTGLRAIARRPSHATPSKLITNSSPTLEGDPVQDQCIFIDLHVHRKTRRTLRFGGTLR</sequence>
<evidence type="ECO:0000313" key="3">
    <source>
        <dbReference type="Proteomes" id="UP000256964"/>
    </source>
</evidence>
<dbReference type="AlphaFoldDB" id="A0A371D7X5"/>
<dbReference type="OrthoDB" id="2745211at2759"/>
<protein>
    <submittedName>
        <fullName evidence="2">Uncharacterized protein</fullName>
    </submittedName>
</protein>
<evidence type="ECO:0000313" key="2">
    <source>
        <dbReference type="EMBL" id="RDX48646.1"/>
    </source>
</evidence>
<accession>A0A371D7X5</accession>
<reference evidence="2 3" key="1">
    <citation type="journal article" date="2018" name="Biotechnol. Biofuels">
        <title>Integrative visual omics of the white-rot fungus Polyporus brumalis exposes the biotechnological potential of its oxidative enzymes for delignifying raw plant biomass.</title>
        <authorList>
            <person name="Miyauchi S."/>
            <person name="Rancon A."/>
            <person name="Drula E."/>
            <person name="Hage H."/>
            <person name="Chaduli D."/>
            <person name="Favel A."/>
            <person name="Grisel S."/>
            <person name="Henrissat B."/>
            <person name="Herpoel-Gimbert I."/>
            <person name="Ruiz-Duenas F.J."/>
            <person name="Chevret D."/>
            <person name="Hainaut M."/>
            <person name="Lin J."/>
            <person name="Wang M."/>
            <person name="Pangilinan J."/>
            <person name="Lipzen A."/>
            <person name="Lesage-Meessen L."/>
            <person name="Navarro D."/>
            <person name="Riley R."/>
            <person name="Grigoriev I.V."/>
            <person name="Zhou S."/>
            <person name="Raouche S."/>
            <person name="Rosso M.N."/>
        </authorList>
    </citation>
    <scope>NUCLEOTIDE SEQUENCE [LARGE SCALE GENOMIC DNA]</scope>
    <source>
        <strain evidence="2 3">BRFM 1820</strain>
    </source>
</reference>
<gene>
    <name evidence="2" type="ORF">OH76DRAFT_1404570</name>
</gene>
<name>A0A371D7X5_9APHY</name>
<dbReference type="Proteomes" id="UP000256964">
    <property type="component" value="Unassembled WGS sequence"/>
</dbReference>
<feature type="region of interest" description="Disordered" evidence="1">
    <location>
        <begin position="103"/>
        <end position="127"/>
    </location>
</feature>
<organism evidence="2 3">
    <name type="scientific">Lentinus brumalis</name>
    <dbReference type="NCBI Taxonomy" id="2498619"/>
    <lineage>
        <taxon>Eukaryota</taxon>
        <taxon>Fungi</taxon>
        <taxon>Dikarya</taxon>
        <taxon>Basidiomycota</taxon>
        <taxon>Agaricomycotina</taxon>
        <taxon>Agaricomycetes</taxon>
        <taxon>Polyporales</taxon>
        <taxon>Polyporaceae</taxon>
        <taxon>Lentinus</taxon>
    </lineage>
</organism>